<evidence type="ECO:0000256" key="2">
    <source>
        <dbReference type="SAM" id="SignalP"/>
    </source>
</evidence>
<feature type="chain" id="PRO_5001488298" evidence="2">
    <location>
        <begin position="19"/>
        <end position="260"/>
    </location>
</feature>
<proteinExistence type="predicted"/>
<dbReference type="OrthoDB" id="10548941at2759"/>
<dbReference type="EMBL" id="JARK01001416">
    <property type="protein sequence ID" value="EYC05759.1"/>
    <property type="molecule type" value="Genomic_DNA"/>
</dbReference>
<gene>
    <name evidence="3" type="primary">Acey_s0080.g1345</name>
    <name evidence="3" type="ORF">Y032_0080g1345</name>
</gene>
<feature type="region of interest" description="Disordered" evidence="1">
    <location>
        <begin position="17"/>
        <end position="46"/>
    </location>
</feature>
<organism evidence="3 4">
    <name type="scientific">Ancylostoma ceylanicum</name>
    <dbReference type="NCBI Taxonomy" id="53326"/>
    <lineage>
        <taxon>Eukaryota</taxon>
        <taxon>Metazoa</taxon>
        <taxon>Ecdysozoa</taxon>
        <taxon>Nematoda</taxon>
        <taxon>Chromadorea</taxon>
        <taxon>Rhabditida</taxon>
        <taxon>Rhabditina</taxon>
        <taxon>Rhabditomorpha</taxon>
        <taxon>Strongyloidea</taxon>
        <taxon>Ancylostomatidae</taxon>
        <taxon>Ancylostomatinae</taxon>
        <taxon>Ancylostoma</taxon>
    </lineage>
</organism>
<accession>A0A016TRT4</accession>
<reference evidence="4" key="1">
    <citation type="journal article" date="2015" name="Nat. Genet.">
        <title>The genome and transcriptome of the zoonotic hookworm Ancylostoma ceylanicum identify infection-specific gene families.</title>
        <authorList>
            <person name="Schwarz E.M."/>
            <person name="Hu Y."/>
            <person name="Antoshechkin I."/>
            <person name="Miller M.M."/>
            <person name="Sternberg P.W."/>
            <person name="Aroian R.V."/>
        </authorList>
    </citation>
    <scope>NUCLEOTIDE SEQUENCE</scope>
    <source>
        <strain evidence="4">HY135</strain>
    </source>
</reference>
<keyword evidence="4" id="KW-1185">Reference proteome</keyword>
<name>A0A016TRT4_9BILA</name>
<dbReference type="AlphaFoldDB" id="A0A016TRT4"/>
<feature type="compositionally biased region" description="Low complexity" evidence="1">
    <location>
        <begin position="21"/>
        <end position="35"/>
    </location>
</feature>
<dbReference type="Proteomes" id="UP000024635">
    <property type="component" value="Unassembled WGS sequence"/>
</dbReference>
<evidence type="ECO:0000256" key="1">
    <source>
        <dbReference type="SAM" id="MobiDB-lite"/>
    </source>
</evidence>
<feature type="region of interest" description="Disordered" evidence="1">
    <location>
        <begin position="114"/>
        <end position="133"/>
    </location>
</feature>
<protein>
    <submittedName>
        <fullName evidence="3">Uncharacterized protein</fullName>
    </submittedName>
</protein>
<evidence type="ECO:0000313" key="3">
    <source>
        <dbReference type="EMBL" id="EYC05759.1"/>
    </source>
</evidence>
<keyword evidence="2" id="KW-0732">Signal</keyword>
<sequence length="260" mass="28540">MLVLWMVFLILVPESSHGDSTTAQTAQTAQTPQATGETFHTGPRPTGVVSEPMVFNPGMNENQYSYYGKDGRNIVAQILKEKASQNISLFNTERLAEIVGFLFEVAEWGTKGPPSGFSISKQPRRIQRDTGAQNKSEAGVYVRKKNTEGLPNYVKVAGQFYLIPKPGSDAERIYRQRVASLSGGSDSPDRYTSAYTVMPVPGSFQKVEATKCIKITGRTCESFLRTHNIGVVPGICCVFLSINCYCSYNNPPSVNSNSFI</sequence>
<comment type="caution">
    <text evidence="3">The sequence shown here is derived from an EMBL/GenBank/DDBJ whole genome shotgun (WGS) entry which is preliminary data.</text>
</comment>
<feature type="signal peptide" evidence="2">
    <location>
        <begin position="1"/>
        <end position="18"/>
    </location>
</feature>
<evidence type="ECO:0000313" key="4">
    <source>
        <dbReference type="Proteomes" id="UP000024635"/>
    </source>
</evidence>